<dbReference type="PANTHER" id="PTHR24067">
    <property type="entry name" value="UBIQUITIN-CONJUGATING ENZYME E2"/>
    <property type="match status" value="1"/>
</dbReference>
<gene>
    <name evidence="3" type="primary">UBC27_1</name>
    <name evidence="3" type="ORF">HAX54_036944</name>
</gene>
<dbReference type="Gene3D" id="3.10.110.10">
    <property type="entry name" value="Ubiquitin Conjugating Enzyme"/>
    <property type="match status" value="1"/>
</dbReference>
<organism evidence="3 4">
    <name type="scientific">Datura stramonium</name>
    <name type="common">Jimsonweed</name>
    <name type="synonym">Common thornapple</name>
    <dbReference type="NCBI Taxonomy" id="4076"/>
    <lineage>
        <taxon>Eukaryota</taxon>
        <taxon>Viridiplantae</taxon>
        <taxon>Streptophyta</taxon>
        <taxon>Embryophyta</taxon>
        <taxon>Tracheophyta</taxon>
        <taxon>Spermatophyta</taxon>
        <taxon>Magnoliopsida</taxon>
        <taxon>eudicotyledons</taxon>
        <taxon>Gunneridae</taxon>
        <taxon>Pentapetalae</taxon>
        <taxon>asterids</taxon>
        <taxon>lamiids</taxon>
        <taxon>Solanales</taxon>
        <taxon>Solanaceae</taxon>
        <taxon>Solanoideae</taxon>
        <taxon>Datureae</taxon>
        <taxon>Datura</taxon>
    </lineage>
</organism>
<dbReference type="PROSITE" id="PS50127">
    <property type="entry name" value="UBC_2"/>
    <property type="match status" value="1"/>
</dbReference>
<dbReference type="Proteomes" id="UP000823775">
    <property type="component" value="Unassembled WGS sequence"/>
</dbReference>
<keyword evidence="1" id="KW-0812">Transmembrane</keyword>
<feature type="transmembrane region" description="Helical" evidence="1">
    <location>
        <begin position="82"/>
        <end position="99"/>
    </location>
</feature>
<accession>A0ABS8VIU0</accession>
<dbReference type="Pfam" id="PF00179">
    <property type="entry name" value="UQ_con"/>
    <property type="match status" value="1"/>
</dbReference>
<reference evidence="3 4" key="1">
    <citation type="journal article" date="2021" name="BMC Genomics">
        <title>Datura genome reveals duplications of psychoactive alkaloid biosynthetic genes and high mutation rate following tissue culture.</title>
        <authorList>
            <person name="Rajewski A."/>
            <person name="Carter-House D."/>
            <person name="Stajich J."/>
            <person name="Litt A."/>
        </authorList>
    </citation>
    <scope>NUCLEOTIDE SEQUENCE [LARGE SCALE GENOMIC DNA]</scope>
    <source>
        <strain evidence="3">AR-01</strain>
    </source>
</reference>
<dbReference type="SUPFAM" id="SSF54495">
    <property type="entry name" value="UBC-like"/>
    <property type="match status" value="1"/>
</dbReference>
<evidence type="ECO:0000313" key="3">
    <source>
        <dbReference type="EMBL" id="MCD9646787.1"/>
    </source>
</evidence>
<dbReference type="InterPro" id="IPR000608">
    <property type="entry name" value="UBC"/>
</dbReference>
<sequence>MFRISGIRVSPKGDSLTHLIGTVPGPTGTPYEGGAFKIDITLPVGYPFEPPKMKFATKVWYVKDMSSTICRLFYVLYFRNRSNVRTTILYLYLFIWGIMEGHTNY</sequence>
<keyword evidence="1" id="KW-1133">Transmembrane helix</keyword>
<evidence type="ECO:0000256" key="1">
    <source>
        <dbReference type="SAM" id="Phobius"/>
    </source>
</evidence>
<evidence type="ECO:0000259" key="2">
    <source>
        <dbReference type="PROSITE" id="PS50127"/>
    </source>
</evidence>
<feature type="domain" description="UBC core" evidence="2">
    <location>
        <begin position="1"/>
        <end position="105"/>
    </location>
</feature>
<dbReference type="InterPro" id="IPR050113">
    <property type="entry name" value="Ub_conjugating_enzyme"/>
</dbReference>
<protein>
    <submittedName>
        <fullName evidence="3">Ubiquitin-conjugating enzyme E2 27</fullName>
    </submittedName>
</protein>
<keyword evidence="4" id="KW-1185">Reference proteome</keyword>
<comment type="caution">
    <text evidence="3">The sequence shown here is derived from an EMBL/GenBank/DDBJ whole genome shotgun (WGS) entry which is preliminary data.</text>
</comment>
<dbReference type="EMBL" id="JACEIK010004918">
    <property type="protein sequence ID" value="MCD9646787.1"/>
    <property type="molecule type" value="Genomic_DNA"/>
</dbReference>
<dbReference type="InterPro" id="IPR016135">
    <property type="entry name" value="UBQ-conjugating_enzyme/RWD"/>
</dbReference>
<evidence type="ECO:0000313" key="4">
    <source>
        <dbReference type="Proteomes" id="UP000823775"/>
    </source>
</evidence>
<name>A0ABS8VIU0_DATST</name>
<proteinExistence type="predicted"/>
<keyword evidence="1" id="KW-0472">Membrane</keyword>